<sequence>MKVRGERECRECGARWSYYETGAIECPVCESVRSVGVDERTAHTDAHAPLDLSAHRARFGEARELPSREDFDGLKTDLRAYIRKRGFINGGELLSLDDTYLGARELLEAVDCYERLRDPTDLDREYLFDLLAGADVGDRPAAADVPESLREARGMAAVRSVDEYRSDLLAFLDELAESVKEHGEPGESAGVEGRDGSADEERTVSVGGDAAGARIRPAREILELIRDRTKRVEALNGDVSPEDADGLVGAANDVGMYVRTGSESDLQRARRRLPDEGT</sequence>
<name>A0ABD5UT56_9EURY</name>
<dbReference type="EMBL" id="JBHSXI010000029">
    <property type="protein sequence ID" value="MFC6890968.1"/>
    <property type="molecule type" value="Genomic_DNA"/>
</dbReference>
<gene>
    <name evidence="2" type="ORF">ACFQEY_18435</name>
</gene>
<feature type="region of interest" description="Disordered" evidence="1">
    <location>
        <begin position="259"/>
        <end position="278"/>
    </location>
</feature>
<accession>A0ABD5UT56</accession>
<dbReference type="Pfam" id="PF23430">
    <property type="entry name" value="DUF7117"/>
    <property type="match status" value="2"/>
</dbReference>
<protein>
    <recommendedName>
        <fullName evidence="4">TFIIB-type zinc ribbon-containing protein</fullName>
    </recommendedName>
</protein>
<evidence type="ECO:0000313" key="2">
    <source>
        <dbReference type="EMBL" id="MFC6890968.1"/>
    </source>
</evidence>
<dbReference type="Proteomes" id="UP001596333">
    <property type="component" value="Unassembled WGS sequence"/>
</dbReference>
<organism evidence="2 3">
    <name type="scientific">Halorubrum trueperi</name>
    <dbReference type="NCBI Taxonomy" id="2004704"/>
    <lineage>
        <taxon>Archaea</taxon>
        <taxon>Methanobacteriati</taxon>
        <taxon>Methanobacteriota</taxon>
        <taxon>Stenosarchaea group</taxon>
        <taxon>Halobacteria</taxon>
        <taxon>Halobacteriales</taxon>
        <taxon>Haloferacaceae</taxon>
        <taxon>Halorubrum</taxon>
    </lineage>
</organism>
<keyword evidence="3" id="KW-1185">Reference proteome</keyword>
<proteinExistence type="predicted"/>
<reference evidence="2 3" key="1">
    <citation type="journal article" date="2019" name="Int. J. Syst. Evol. Microbiol.">
        <title>The Global Catalogue of Microorganisms (GCM) 10K type strain sequencing project: providing services to taxonomists for standard genome sequencing and annotation.</title>
        <authorList>
            <consortium name="The Broad Institute Genomics Platform"/>
            <consortium name="The Broad Institute Genome Sequencing Center for Infectious Disease"/>
            <person name="Wu L."/>
            <person name="Ma J."/>
        </authorList>
    </citation>
    <scope>NUCLEOTIDE SEQUENCE [LARGE SCALE GENOMIC DNA]</scope>
    <source>
        <strain evidence="2 3">Y73</strain>
    </source>
</reference>
<evidence type="ECO:0000256" key="1">
    <source>
        <dbReference type="SAM" id="MobiDB-lite"/>
    </source>
</evidence>
<dbReference type="AlphaFoldDB" id="A0ABD5UT56"/>
<evidence type="ECO:0008006" key="4">
    <source>
        <dbReference type="Google" id="ProtNLM"/>
    </source>
</evidence>
<evidence type="ECO:0000313" key="3">
    <source>
        <dbReference type="Proteomes" id="UP001596333"/>
    </source>
</evidence>
<dbReference type="RefSeq" id="WP_379771425.1">
    <property type="nucleotide sequence ID" value="NZ_JBHSXI010000029.1"/>
</dbReference>
<feature type="compositionally biased region" description="Basic and acidic residues" evidence="1">
    <location>
        <begin position="192"/>
        <end position="203"/>
    </location>
</feature>
<dbReference type="InterPro" id="IPR055541">
    <property type="entry name" value="DUF7117"/>
</dbReference>
<comment type="caution">
    <text evidence="2">The sequence shown here is derived from an EMBL/GenBank/DDBJ whole genome shotgun (WGS) entry which is preliminary data.</text>
</comment>
<feature type="region of interest" description="Disordered" evidence="1">
    <location>
        <begin position="180"/>
        <end position="205"/>
    </location>
</feature>
<feature type="compositionally biased region" description="Basic and acidic residues" evidence="1">
    <location>
        <begin position="265"/>
        <end position="278"/>
    </location>
</feature>